<dbReference type="Pfam" id="PF00498">
    <property type="entry name" value="FHA"/>
    <property type="match status" value="1"/>
</dbReference>
<dbReference type="PANTHER" id="PTHR46210">
    <property type="entry name" value="FHA DOMAIN-CONTAINING PROTEIN"/>
    <property type="match status" value="1"/>
</dbReference>
<dbReference type="PROSITE" id="PS50006">
    <property type="entry name" value="FHA_DOMAIN"/>
    <property type="match status" value="1"/>
</dbReference>
<protein>
    <submittedName>
        <fullName evidence="2">Forkhead-associated domain-containing protein</fullName>
    </submittedName>
</protein>
<dbReference type="InterPro" id="IPR000253">
    <property type="entry name" value="FHA_dom"/>
</dbReference>
<dbReference type="SUPFAM" id="SSF49879">
    <property type="entry name" value="SMAD/FHA domain"/>
    <property type="match status" value="1"/>
</dbReference>
<evidence type="ECO:0000313" key="3">
    <source>
        <dbReference type="Proteomes" id="UP000663720"/>
    </source>
</evidence>
<sequence>MKRCPKGHQYPDKLKECPVCEKDNELQTVFVRGYDKQSDTFIPSDSTPATESINMVSQQPVYEIPDIDKTVILDRRNLPQKNILTGWLIELDYEDIPVNSYQIFNKRITIGRQSGNDVVLNDNSVSGNHCSIEFQKNKYIIHDNNSANGIIIDNKAVKSQILEEDQVIILGRSKFKIKYLNS</sequence>
<dbReference type="EMBL" id="CP061799">
    <property type="protein sequence ID" value="QTA82523.1"/>
    <property type="molecule type" value="Genomic_DNA"/>
</dbReference>
<keyword evidence="3" id="KW-1185">Reference proteome</keyword>
<feature type="domain" description="FHA" evidence="1">
    <location>
        <begin position="108"/>
        <end position="157"/>
    </location>
</feature>
<organism evidence="2 3">
    <name type="scientific">Desulfonema limicola</name>
    <dbReference type="NCBI Taxonomy" id="45656"/>
    <lineage>
        <taxon>Bacteria</taxon>
        <taxon>Pseudomonadati</taxon>
        <taxon>Thermodesulfobacteriota</taxon>
        <taxon>Desulfobacteria</taxon>
        <taxon>Desulfobacterales</taxon>
        <taxon>Desulfococcaceae</taxon>
        <taxon>Desulfonema</taxon>
    </lineage>
</organism>
<dbReference type="SMART" id="SM00240">
    <property type="entry name" value="FHA"/>
    <property type="match status" value="1"/>
</dbReference>
<dbReference type="CDD" id="cd00060">
    <property type="entry name" value="FHA"/>
    <property type="match status" value="1"/>
</dbReference>
<evidence type="ECO:0000259" key="1">
    <source>
        <dbReference type="PROSITE" id="PS50006"/>
    </source>
</evidence>
<dbReference type="RefSeq" id="WP_207688443.1">
    <property type="nucleotide sequence ID" value="NZ_CP061799.1"/>
</dbReference>
<dbReference type="Gene3D" id="2.60.200.20">
    <property type="match status" value="1"/>
</dbReference>
<proteinExistence type="predicted"/>
<reference evidence="2" key="1">
    <citation type="journal article" date="2021" name="Microb. Physiol.">
        <title>Proteogenomic Insights into the Physiology of Marine, Sulfate-Reducing, Filamentous Desulfonema limicola and Desulfonema magnum.</title>
        <authorList>
            <person name="Schnaars V."/>
            <person name="Wohlbrand L."/>
            <person name="Scheve S."/>
            <person name="Hinrichs C."/>
            <person name="Reinhardt R."/>
            <person name="Rabus R."/>
        </authorList>
    </citation>
    <scope>NUCLEOTIDE SEQUENCE</scope>
    <source>
        <strain evidence="2">5ac10</strain>
    </source>
</reference>
<dbReference type="AlphaFoldDB" id="A0A975BBW4"/>
<dbReference type="PANTHER" id="PTHR46210:SF1">
    <property type="entry name" value="FHA DOMAIN-CONTAINING PROTEIN"/>
    <property type="match status" value="1"/>
</dbReference>
<gene>
    <name evidence="2" type="ORF">dnl_49000</name>
</gene>
<evidence type="ECO:0000313" key="2">
    <source>
        <dbReference type="EMBL" id="QTA82523.1"/>
    </source>
</evidence>
<accession>A0A975BBW4</accession>
<dbReference type="KEGG" id="dli:dnl_49000"/>
<dbReference type="Proteomes" id="UP000663720">
    <property type="component" value="Chromosome"/>
</dbReference>
<dbReference type="InterPro" id="IPR008984">
    <property type="entry name" value="SMAD_FHA_dom_sf"/>
</dbReference>
<name>A0A975BBW4_9BACT</name>